<dbReference type="InterPro" id="IPR016169">
    <property type="entry name" value="FAD-bd_PCMH_sub2"/>
</dbReference>
<comment type="caution">
    <text evidence="4">The sequence shown here is derived from an EMBL/GenBank/DDBJ whole genome shotgun (WGS) entry which is preliminary data.</text>
</comment>
<dbReference type="InterPro" id="IPR051264">
    <property type="entry name" value="FAD-oxidored/transferase_4"/>
</dbReference>
<dbReference type="Gene3D" id="3.30.70.2190">
    <property type="match status" value="1"/>
</dbReference>
<reference evidence="4 5" key="1">
    <citation type="submission" date="2019-09" db="EMBL/GenBank/DDBJ databases">
        <title>Biological control of the noxious weed angled onion (Allium triquetrum) thwarted by endophytic bacteria in Victoria, Australia.</title>
        <authorList>
            <person name="Tehranchian P."/>
            <person name="Adair R.J."/>
            <person name="Van T.H."/>
            <person name="Morrison P.D."/>
            <person name="Williams H."/>
            <person name="Lawrie A.C."/>
        </authorList>
    </citation>
    <scope>NUCLEOTIDE SEQUENCE [LARGE SCALE GENOMIC DNA]</scope>
    <source>
        <strain evidence="4 5">RPTAtOch1</strain>
    </source>
</reference>
<feature type="domain" description="FAD-binding PCMH-type" evidence="3">
    <location>
        <begin position="42"/>
        <end position="223"/>
    </location>
</feature>
<dbReference type="PROSITE" id="PS51387">
    <property type="entry name" value="FAD_PCMH"/>
    <property type="match status" value="1"/>
</dbReference>
<dbReference type="InterPro" id="IPR006094">
    <property type="entry name" value="Oxid_FAD_bind_N"/>
</dbReference>
<dbReference type="Gene3D" id="3.30.70.2740">
    <property type="match status" value="1"/>
</dbReference>
<name>A0A5N1JR89_9HYPH</name>
<dbReference type="GO" id="GO:0071949">
    <property type="term" value="F:FAD binding"/>
    <property type="evidence" value="ECO:0007669"/>
    <property type="project" value="InterPro"/>
</dbReference>
<evidence type="ECO:0000313" key="4">
    <source>
        <dbReference type="EMBL" id="KAA9361552.1"/>
    </source>
</evidence>
<evidence type="ECO:0000313" key="5">
    <source>
        <dbReference type="Proteomes" id="UP000327108"/>
    </source>
</evidence>
<dbReference type="PANTHER" id="PTHR43716:SF2">
    <property type="entry name" value="BLL6224 PROTEIN"/>
    <property type="match status" value="1"/>
</dbReference>
<dbReference type="RefSeq" id="WP_151095264.1">
    <property type="nucleotide sequence ID" value="NZ_JBLZNM010000021.1"/>
</dbReference>
<dbReference type="EMBL" id="VYXQ01000024">
    <property type="protein sequence ID" value="KAA9361552.1"/>
    <property type="molecule type" value="Genomic_DNA"/>
</dbReference>
<keyword evidence="5" id="KW-1185">Reference proteome</keyword>
<dbReference type="SUPFAM" id="SSF55103">
    <property type="entry name" value="FAD-linked oxidases, C-terminal domain"/>
    <property type="match status" value="1"/>
</dbReference>
<dbReference type="Gene3D" id="3.30.465.10">
    <property type="match status" value="1"/>
</dbReference>
<dbReference type="InterPro" id="IPR016167">
    <property type="entry name" value="FAD-bd_PCMH_sub1"/>
</dbReference>
<sequence length="483" mass="52267">MLSKPSSNNVFLNDLIQAIGSQYVLTEAHDKEPYLTDWRGYEKGEALAVVLPANTAQVSALMKLAVKHASKIVPQGGNTGLCQGAVPSGLDRTIVMALRRLDVIREIDKASNIIVADAGLTLTAAHDAVAAVDRRIPLHLGSEGSAQLGGLASTNAGGTSALRYGPMRDLICGIEVVLPDGRVLSDLKALRKNNTGYDLKNLFIGAEGTLGIITATALRLQPMLRSSGHAWIALPDLDAAVSILMGLQDRFDTAVQAAELLSGTQVELVLQHIPRARHPLESRPEWSLLVELGSTDPTAQLHQALEEWLSEQFEAGLVVDAFIAQSQAQAEDIWHLRHSVSEANKVHGHSLSHDIAVRTTLVPDLIKRARAAVHEIYPQAQILIVSHIGDGNIHFIAHFTHDQWSCFPDDATVTRQIMKRVHDVVDALGGTFSAEHGIGRKLVQELALRADPVHMALMQSLRDLIDPDRQMNPGSVLAVEHVA</sequence>
<gene>
    <name evidence="4" type="ORF">F3W84_20130</name>
</gene>
<proteinExistence type="predicted"/>
<dbReference type="Pfam" id="PF01565">
    <property type="entry name" value="FAD_binding_4"/>
    <property type="match status" value="1"/>
</dbReference>
<evidence type="ECO:0000256" key="2">
    <source>
        <dbReference type="ARBA" id="ARBA00022827"/>
    </source>
</evidence>
<dbReference type="Pfam" id="PF02913">
    <property type="entry name" value="FAD-oxidase_C"/>
    <property type="match status" value="1"/>
</dbReference>
<keyword evidence="1" id="KW-0285">Flavoprotein</keyword>
<dbReference type="GO" id="GO:0022904">
    <property type="term" value="P:respiratory electron transport chain"/>
    <property type="evidence" value="ECO:0007669"/>
    <property type="project" value="TreeGrafter"/>
</dbReference>
<dbReference type="GO" id="GO:0003824">
    <property type="term" value="F:catalytic activity"/>
    <property type="evidence" value="ECO:0007669"/>
    <property type="project" value="InterPro"/>
</dbReference>
<dbReference type="InterPro" id="IPR004113">
    <property type="entry name" value="FAD-bd_oxidored_4_C"/>
</dbReference>
<keyword evidence="2" id="KW-0274">FAD</keyword>
<protein>
    <submittedName>
        <fullName evidence="4">FAD-binding oxidoreductase</fullName>
    </submittedName>
</protein>
<dbReference type="InterPro" id="IPR016166">
    <property type="entry name" value="FAD-bd_PCMH"/>
</dbReference>
<accession>A0A5N1JR89</accession>
<dbReference type="AlphaFoldDB" id="A0A5N1JR89"/>
<dbReference type="Gene3D" id="3.30.43.10">
    <property type="entry name" value="Uridine Diphospho-n-acetylenolpyruvylglucosamine Reductase, domain 2"/>
    <property type="match status" value="1"/>
</dbReference>
<dbReference type="InterPro" id="IPR036318">
    <property type="entry name" value="FAD-bd_PCMH-like_sf"/>
</dbReference>
<dbReference type="PANTHER" id="PTHR43716">
    <property type="entry name" value="D-2-HYDROXYGLUTARATE DEHYDROGENASE, MITOCHONDRIAL"/>
    <property type="match status" value="1"/>
</dbReference>
<evidence type="ECO:0000259" key="3">
    <source>
        <dbReference type="PROSITE" id="PS51387"/>
    </source>
</evidence>
<dbReference type="Proteomes" id="UP000327108">
    <property type="component" value="Unassembled WGS sequence"/>
</dbReference>
<evidence type="ECO:0000256" key="1">
    <source>
        <dbReference type="ARBA" id="ARBA00022630"/>
    </source>
</evidence>
<organism evidence="4 5">
    <name type="scientific">Ochrobactrum quorumnocens</name>
    <dbReference type="NCBI Taxonomy" id="271865"/>
    <lineage>
        <taxon>Bacteria</taxon>
        <taxon>Pseudomonadati</taxon>
        <taxon>Pseudomonadota</taxon>
        <taxon>Alphaproteobacteria</taxon>
        <taxon>Hyphomicrobiales</taxon>
        <taxon>Brucellaceae</taxon>
        <taxon>Brucella/Ochrobactrum group</taxon>
        <taxon>Ochrobactrum</taxon>
    </lineage>
</organism>
<dbReference type="InterPro" id="IPR016164">
    <property type="entry name" value="FAD-linked_Oxase-like_C"/>
</dbReference>
<dbReference type="SUPFAM" id="SSF56176">
    <property type="entry name" value="FAD-binding/transporter-associated domain-like"/>
    <property type="match status" value="1"/>
</dbReference>